<evidence type="ECO:0008006" key="4">
    <source>
        <dbReference type="Google" id="ProtNLM"/>
    </source>
</evidence>
<accession>A0A1T3NRI6</accession>
<organism evidence="2 3">
    <name type="scientific">Embleya scabrispora</name>
    <dbReference type="NCBI Taxonomy" id="159449"/>
    <lineage>
        <taxon>Bacteria</taxon>
        <taxon>Bacillati</taxon>
        <taxon>Actinomycetota</taxon>
        <taxon>Actinomycetes</taxon>
        <taxon>Kitasatosporales</taxon>
        <taxon>Streptomycetaceae</taxon>
        <taxon>Embleya</taxon>
    </lineage>
</organism>
<keyword evidence="3" id="KW-1185">Reference proteome</keyword>
<evidence type="ECO:0000313" key="3">
    <source>
        <dbReference type="Proteomes" id="UP000190037"/>
    </source>
</evidence>
<evidence type="ECO:0000256" key="1">
    <source>
        <dbReference type="SAM" id="SignalP"/>
    </source>
</evidence>
<comment type="caution">
    <text evidence="2">The sequence shown here is derived from an EMBL/GenBank/DDBJ whole genome shotgun (WGS) entry which is preliminary data.</text>
</comment>
<gene>
    <name evidence="2" type="ORF">B4N89_35300</name>
</gene>
<protein>
    <recommendedName>
        <fullName evidence="4">Secreted protein</fullName>
    </recommendedName>
</protein>
<keyword evidence="1" id="KW-0732">Signal</keyword>
<proteinExistence type="predicted"/>
<dbReference type="RefSeq" id="WP_078980536.1">
    <property type="nucleotide sequence ID" value="NZ_MWQN01000002.1"/>
</dbReference>
<dbReference type="Proteomes" id="UP000190037">
    <property type="component" value="Unassembled WGS sequence"/>
</dbReference>
<feature type="signal peptide" evidence="1">
    <location>
        <begin position="1"/>
        <end position="27"/>
    </location>
</feature>
<reference evidence="2 3" key="1">
    <citation type="submission" date="2017-03" db="EMBL/GenBank/DDBJ databases">
        <title>Draft genome sequence of Streptomyces scabrisporus NF3, endophyte isolated from Amphipterygium adstringens.</title>
        <authorList>
            <person name="Vazquez M."/>
            <person name="Ceapa C.D."/>
            <person name="Rodriguez Luna D."/>
            <person name="Sanchez Esquivel S."/>
        </authorList>
    </citation>
    <scope>NUCLEOTIDE SEQUENCE [LARGE SCALE GENOMIC DNA]</scope>
    <source>
        <strain evidence="2 3">NF3</strain>
    </source>
</reference>
<evidence type="ECO:0000313" key="2">
    <source>
        <dbReference type="EMBL" id="OPC79320.1"/>
    </source>
</evidence>
<sequence length="73" mass="7452">MKKRIGLLAAATVATLVPLAAATSASAAGEFHVSGVYYTTAQCHAAGVAGYNLWGPSFFCSDGPGGLVYLYTH</sequence>
<dbReference type="OrthoDB" id="4350995at2"/>
<feature type="chain" id="PRO_5012120182" description="Secreted protein" evidence="1">
    <location>
        <begin position="28"/>
        <end position="73"/>
    </location>
</feature>
<dbReference type="AlphaFoldDB" id="A0A1T3NRI6"/>
<name>A0A1T3NRI6_9ACTN</name>
<dbReference type="EMBL" id="MWQN01000002">
    <property type="protein sequence ID" value="OPC79320.1"/>
    <property type="molecule type" value="Genomic_DNA"/>
</dbReference>